<name>A0ABU5DRK7_9BURK</name>
<dbReference type="Proteomes" id="UP001285263">
    <property type="component" value="Unassembled WGS sequence"/>
</dbReference>
<evidence type="ECO:0000313" key="6">
    <source>
        <dbReference type="EMBL" id="MDY0748275.1"/>
    </source>
</evidence>
<sequence length="299" mass="33010">MRRALSAFVFLLAAASAGAAPEGPSLARIRSTGVIVAGYRPSSPPFSYLDARLKPIGYTVTLCERVIAALKADLGLPGLETKWVAVTSATRMPMVANGMLDLECGITTNNAERARSQGFSLTIFVAQTRLLSRRADPIRNLDDLRGKPVVSTIGTTSIQYLHEINERQGLELHILAGLDDPESFRTLQAGRALAYMMDDVLLRSLQMQQPNPDEYMISAEPLTVEPYGIGLNREDAAFKLKVDAVLRNLYRSGEIREIYRQWFESPIPPRGVNLQMPMSAAFKKIIDKPTDSADPGRYR</sequence>
<evidence type="ECO:0000256" key="4">
    <source>
        <dbReference type="SAM" id="SignalP"/>
    </source>
</evidence>
<evidence type="ECO:0000256" key="3">
    <source>
        <dbReference type="ARBA" id="ARBA00022729"/>
    </source>
</evidence>
<evidence type="ECO:0000256" key="1">
    <source>
        <dbReference type="ARBA" id="ARBA00010333"/>
    </source>
</evidence>
<dbReference type="PANTHER" id="PTHR30085">
    <property type="entry name" value="AMINO ACID ABC TRANSPORTER PERMEASE"/>
    <property type="match status" value="1"/>
</dbReference>
<dbReference type="PANTHER" id="PTHR30085:SF2">
    <property type="entry name" value="GLUTAMATE_ASPARTATE IMPORT SOLUTE-BINDING PROTEIN"/>
    <property type="match status" value="1"/>
</dbReference>
<keyword evidence="7" id="KW-1185">Reference proteome</keyword>
<dbReference type="EMBL" id="JAXCLA010000010">
    <property type="protein sequence ID" value="MDY0748275.1"/>
    <property type="molecule type" value="Genomic_DNA"/>
</dbReference>
<evidence type="ECO:0000256" key="2">
    <source>
        <dbReference type="ARBA" id="ARBA00022448"/>
    </source>
</evidence>
<evidence type="ECO:0000259" key="5">
    <source>
        <dbReference type="SMART" id="SM00062"/>
    </source>
</evidence>
<dbReference type="SUPFAM" id="SSF53850">
    <property type="entry name" value="Periplasmic binding protein-like II"/>
    <property type="match status" value="1"/>
</dbReference>
<feature type="signal peptide" evidence="4">
    <location>
        <begin position="1"/>
        <end position="19"/>
    </location>
</feature>
<keyword evidence="3 4" id="KW-0732">Signal</keyword>
<protein>
    <submittedName>
        <fullName evidence="6">Amino acid ABC transporter substrate-binding protein</fullName>
    </submittedName>
</protein>
<comment type="similarity">
    <text evidence="1">Belongs to the bacterial solute-binding protein 3 family.</text>
</comment>
<dbReference type="SMART" id="SM00062">
    <property type="entry name" value="PBPb"/>
    <property type="match status" value="1"/>
</dbReference>
<dbReference type="InterPro" id="IPR051455">
    <property type="entry name" value="Bact_solute-bind_prot3"/>
</dbReference>
<dbReference type="InterPro" id="IPR001638">
    <property type="entry name" value="Solute-binding_3/MltF_N"/>
</dbReference>
<comment type="caution">
    <text evidence="6">The sequence shown here is derived from an EMBL/GenBank/DDBJ whole genome shotgun (WGS) entry which is preliminary data.</text>
</comment>
<organism evidence="6 7">
    <name type="scientific">Roseateles agri</name>
    <dbReference type="NCBI Taxonomy" id="3098619"/>
    <lineage>
        <taxon>Bacteria</taxon>
        <taxon>Pseudomonadati</taxon>
        <taxon>Pseudomonadota</taxon>
        <taxon>Betaproteobacteria</taxon>
        <taxon>Burkholderiales</taxon>
        <taxon>Sphaerotilaceae</taxon>
        <taxon>Roseateles</taxon>
    </lineage>
</organism>
<gene>
    <name evidence="6" type="ORF">SNE35_27505</name>
</gene>
<dbReference type="Gene3D" id="3.40.190.10">
    <property type="entry name" value="Periplasmic binding protein-like II"/>
    <property type="match status" value="2"/>
</dbReference>
<accession>A0ABU5DRK7</accession>
<keyword evidence="2" id="KW-0813">Transport</keyword>
<evidence type="ECO:0000313" key="7">
    <source>
        <dbReference type="Proteomes" id="UP001285263"/>
    </source>
</evidence>
<dbReference type="Pfam" id="PF00497">
    <property type="entry name" value="SBP_bac_3"/>
    <property type="match status" value="1"/>
</dbReference>
<reference evidence="6 7" key="1">
    <citation type="submission" date="2023-11" db="EMBL/GenBank/DDBJ databases">
        <title>Paucibacter sp. nov., isolated from fresh soil in Korea.</title>
        <authorList>
            <person name="Le N.T.T."/>
        </authorList>
    </citation>
    <scope>NUCLEOTIDE SEQUENCE [LARGE SCALE GENOMIC DNA]</scope>
    <source>
        <strain evidence="6 7">R3-3</strain>
    </source>
</reference>
<proteinExistence type="inferred from homology"/>
<dbReference type="CDD" id="cd13688">
    <property type="entry name" value="PBP2_GltI_DEBP"/>
    <property type="match status" value="1"/>
</dbReference>
<feature type="chain" id="PRO_5047259255" evidence="4">
    <location>
        <begin position="20"/>
        <end position="299"/>
    </location>
</feature>
<feature type="domain" description="Solute-binding protein family 3/N-terminal" evidence="5">
    <location>
        <begin position="34"/>
        <end position="266"/>
    </location>
</feature>
<dbReference type="RefSeq" id="WP_320426247.1">
    <property type="nucleotide sequence ID" value="NZ_JAXCLA010000010.1"/>
</dbReference>